<keyword evidence="5" id="KW-1185">Reference proteome</keyword>
<dbReference type="GO" id="GO:0005739">
    <property type="term" value="C:mitochondrion"/>
    <property type="evidence" value="ECO:0007669"/>
    <property type="project" value="GOC"/>
</dbReference>
<dbReference type="PANTHER" id="PTHR13847:SF287">
    <property type="entry name" value="FAD-DEPENDENT OXIDOREDUCTASE DOMAIN-CONTAINING PROTEIN 1"/>
    <property type="match status" value="1"/>
</dbReference>
<comment type="function">
    <text evidence="3">Required for the assembly of the mitochondrial membrane respiratory chain NADH dehydrogenase (Complex I). Involved in mid-late stages of complex I assembly.</text>
</comment>
<feature type="domain" description="FAD dependent oxidoreductase" evidence="4">
    <location>
        <begin position="96"/>
        <end position="478"/>
    </location>
</feature>
<dbReference type="GO" id="GO:0016491">
    <property type="term" value="F:oxidoreductase activity"/>
    <property type="evidence" value="ECO:0007669"/>
    <property type="project" value="UniProtKB-KW"/>
</dbReference>
<evidence type="ECO:0000313" key="5">
    <source>
        <dbReference type="Proteomes" id="UP000694844"/>
    </source>
</evidence>
<dbReference type="FunFam" id="3.30.9.10:FF:000026">
    <property type="entry name" value="FAD-dependent oxidoreductase domain-containing protein 1"/>
    <property type="match status" value="1"/>
</dbReference>
<evidence type="ECO:0000259" key="4">
    <source>
        <dbReference type="Pfam" id="PF01266"/>
    </source>
</evidence>
<protein>
    <recommendedName>
        <fullName evidence="2">FAD-dependent oxidoreductase domain-containing protein 1</fullName>
    </recommendedName>
</protein>
<dbReference type="RefSeq" id="XP_022320432.1">
    <property type="nucleotide sequence ID" value="XM_022464724.1"/>
</dbReference>
<accession>A0A8B8CX33</accession>
<dbReference type="InterPro" id="IPR006076">
    <property type="entry name" value="FAD-dep_OxRdtase"/>
</dbReference>
<evidence type="ECO:0000256" key="2">
    <source>
        <dbReference type="ARBA" id="ARBA00039785"/>
    </source>
</evidence>
<reference evidence="6" key="1">
    <citation type="submission" date="2025-08" db="UniProtKB">
        <authorList>
            <consortium name="RefSeq"/>
        </authorList>
    </citation>
    <scope>IDENTIFICATION</scope>
    <source>
        <tissue evidence="6">Whole sample</tissue>
    </source>
</reference>
<evidence type="ECO:0000256" key="1">
    <source>
        <dbReference type="ARBA" id="ARBA00023002"/>
    </source>
</evidence>
<sequence length="509" mass="56777">MTSMRLTRKHILSGRLCRQIWSVSEKRPCPLMGIRNFSNGKDGNGGNSYENDYIYDEEGNEKIRPGGGKTRDLKKYFKESISRVLSPEADIPRSTDLVIVGGGLVGSAVAFFTAHKQTKKERDILVIEKDPMYTRASSALSAGGIRHQFSVPENVQMSMFTTDFLRNIKFFLGEIDEPPPDVQFNHHGYLFLATPEKVAKLDELVKMQRYLGAEVELFSAEKLKQRFPWLNLDGIEAGSLGLHGEGWFDPHSLLAALKKKNISLGVQYVNAEVIGFTKKLDGNELSEQYALSSVIMKDSNGKMYETNCSQVVNCAGPWAAEIAELAGLGTEPGLLSVPLPVQPRKRFIYAFHCHNGPGISTPLTVDITGTYFRREGVGGMYICGASPESEKEEPSIDNMDVDYDFFNDKVWPRLAHRVPAFESIKLKSAWAGFYDYNVWDQNLIIGGHPVISNFLFANGMSGHGLQQSICVGNAMSDLILKNKSTAVDLTRFSFDRILRNEKVCEDFIV</sequence>
<organism evidence="5 6">
    <name type="scientific">Crassostrea virginica</name>
    <name type="common">Eastern oyster</name>
    <dbReference type="NCBI Taxonomy" id="6565"/>
    <lineage>
        <taxon>Eukaryota</taxon>
        <taxon>Metazoa</taxon>
        <taxon>Spiralia</taxon>
        <taxon>Lophotrochozoa</taxon>
        <taxon>Mollusca</taxon>
        <taxon>Bivalvia</taxon>
        <taxon>Autobranchia</taxon>
        <taxon>Pteriomorphia</taxon>
        <taxon>Ostreida</taxon>
        <taxon>Ostreoidea</taxon>
        <taxon>Ostreidae</taxon>
        <taxon>Crassostrea</taxon>
    </lineage>
</organism>
<gene>
    <name evidence="6" type="primary">LOC111122794</name>
</gene>
<dbReference type="GeneID" id="111122794"/>
<keyword evidence="1" id="KW-0560">Oxidoreductase</keyword>
<evidence type="ECO:0000313" key="6">
    <source>
        <dbReference type="RefSeq" id="XP_022320432.1"/>
    </source>
</evidence>
<dbReference type="Gene3D" id="3.30.9.10">
    <property type="entry name" value="D-Amino Acid Oxidase, subunit A, domain 2"/>
    <property type="match status" value="1"/>
</dbReference>
<dbReference type="Gene3D" id="3.50.50.60">
    <property type="entry name" value="FAD/NAD(P)-binding domain"/>
    <property type="match status" value="1"/>
</dbReference>
<evidence type="ECO:0000256" key="3">
    <source>
        <dbReference type="ARBA" id="ARBA00046185"/>
    </source>
</evidence>
<dbReference type="OrthoDB" id="424974at2759"/>
<name>A0A8B8CX33_CRAVI</name>
<proteinExistence type="predicted"/>
<dbReference type="Pfam" id="PF01266">
    <property type="entry name" value="DAO"/>
    <property type="match status" value="1"/>
</dbReference>
<dbReference type="SUPFAM" id="SSF51905">
    <property type="entry name" value="FAD/NAD(P)-binding domain"/>
    <property type="match status" value="1"/>
</dbReference>
<dbReference type="InterPro" id="IPR036188">
    <property type="entry name" value="FAD/NAD-bd_sf"/>
</dbReference>
<dbReference type="GO" id="GO:0032981">
    <property type="term" value="P:mitochondrial respiratory chain complex I assembly"/>
    <property type="evidence" value="ECO:0007669"/>
    <property type="project" value="TreeGrafter"/>
</dbReference>
<dbReference type="KEGG" id="cvn:111122794"/>
<dbReference type="Proteomes" id="UP000694844">
    <property type="component" value="Chromosome 3"/>
</dbReference>
<dbReference type="PANTHER" id="PTHR13847">
    <property type="entry name" value="SARCOSINE DEHYDROGENASE-RELATED"/>
    <property type="match status" value="1"/>
</dbReference>
<dbReference type="AlphaFoldDB" id="A0A8B8CX33"/>